<dbReference type="OMA" id="CMEPISG"/>
<reference evidence="5" key="1">
    <citation type="submission" date="2015-07" db="EMBL/GenBank/DDBJ databases">
        <title>MeaNS - Measles Nucleotide Surveillance Program.</title>
        <authorList>
            <person name="Tran T."/>
            <person name="Druce J."/>
        </authorList>
    </citation>
    <scope>NUCLEOTIDE SEQUENCE</scope>
    <source>
        <strain evidence="5">UCB-OBI-ISO-001</strain>
        <tissue evidence="5">Gonad</tissue>
    </source>
</reference>
<evidence type="ECO:0000313" key="5">
    <source>
        <dbReference type="EMBL" id="KOF71239.1"/>
    </source>
</evidence>
<name>A0A0L8G323_OCTBM</name>
<dbReference type="GO" id="GO:0060271">
    <property type="term" value="P:cilium assembly"/>
    <property type="evidence" value="ECO:0007669"/>
    <property type="project" value="UniProtKB-UniRule"/>
</dbReference>
<dbReference type="GO" id="GO:0015630">
    <property type="term" value="C:microtubule cytoskeleton"/>
    <property type="evidence" value="ECO:0007669"/>
    <property type="project" value="UniProtKB-UniRule"/>
</dbReference>
<feature type="coiled-coil region" evidence="4">
    <location>
        <begin position="280"/>
        <end position="307"/>
    </location>
</feature>
<dbReference type="PANTHER" id="PTHR19960">
    <property type="entry name" value="TEKTIN"/>
    <property type="match status" value="1"/>
</dbReference>
<comment type="similarity">
    <text evidence="1 3">Belongs to the tektin family.</text>
</comment>
<proteinExistence type="inferred from homology"/>
<evidence type="ECO:0000256" key="2">
    <source>
        <dbReference type="ARBA" id="ARBA00022490"/>
    </source>
</evidence>
<dbReference type="AlphaFoldDB" id="A0A0L8G323"/>
<feature type="coiled-coil region" evidence="4">
    <location>
        <begin position="471"/>
        <end position="515"/>
    </location>
</feature>
<dbReference type="PANTHER" id="PTHR19960:SF11">
    <property type="entry name" value="TEKTIN"/>
    <property type="match status" value="1"/>
</dbReference>
<keyword evidence="2" id="KW-0963">Cytoplasm</keyword>
<keyword evidence="3" id="KW-0966">Cell projection</keyword>
<dbReference type="PRINTS" id="PR00511">
    <property type="entry name" value="TEKTIN"/>
</dbReference>
<protein>
    <recommendedName>
        <fullName evidence="3">Tektin</fullName>
    </recommendedName>
</protein>
<evidence type="ECO:0000256" key="4">
    <source>
        <dbReference type="SAM" id="Coils"/>
    </source>
</evidence>
<comment type="subcellular location">
    <subcellularLocation>
        <location evidence="3">Cytoplasm</location>
        <location evidence="3">Cytoskeleton</location>
        <location evidence="3">Cilium axoneme</location>
    </subcellularLocation>
</comment>
<dbReference type="OrthoDB" id="9886517at2759"/>
<dbReference type="EMBL" id="KQ424265">
    <property type="protein sequence ID" value="KOF71239.1"/>
    <property type="molecule type" value="Genomic_DNA"/>
</dbReference>
<dbReference type="GO" id="GO:0060294">
    <property type="term" value="P:cilium movement involved in cell motility"/>
    <property type="evidence" value="ECO:0007669"/>
    <property type="project" value="UniProtKB-UniRule"/>
</dbReference>
<dbReference type="GO" id="GO:0005930">
    <property type="term" value="C:axoneme"/>
    <property type="evidence" value="ECO:0007669"/>
    <property type="project" value="UniProtKB-SubCell"/>
</dbReference>
<dbReference type="KEGG" id="obi:106879561"/>
<keyword evidence="3" id="KW-0969">Cilium</keyword>
<keyword evidence="4" id="KW-0175">Coiled coil</keyword>
<dbReference type="STRING" id="37653.A0A0L8G323"/>
<organism evidence="5">
    <name type="scientific">Octopus bimaculoides</name>
    <name type="common">California two-spotted octopus</name>
    <dbReference type="NCBI Taxonomy" id="37653"/>
    <lineage>
        <taxon>Eukaryota</taxon>
        <taxon>Metazoa</taxon>
        <taxon>Spiralia</taxon>
        <taxon>Lophotrochozoa</taxon>
        <taxon>Mollusca</taxon>
        <taxon>Cephalopoda</taxon>
        <taxon>Coleoidea</taxon>
        <taxon>Octopodiformes</taxon>
        <taxon>Octopoda</taxon>
        <taxon>Incirrata</taxon>
        <taxon>Octopodidae</taxon>
        <taxon>Octopus</taxon>
    </lineage>
</organism>
<dbReference type="InterPro" id="IPR048256">
    <property type="entry name" value="Tektin-like"/>
</dbReference>
<accession>A0A0L8G323</accession>
<evidence type="ECO:0000256" key="1">
    <source>
        <dbReference type="ARBA" id="ARBA00007209"/>
    </source>
</evidence>
<dbReference type="Pfam" id="PF03148">
    <property type="entry name" value="Tektin"/>
    <property type="match status" value="1"/>
</dbReference>
<sequence length="550" mass="63129">METLNETSFCENAPHSSALYSCDRIRLGNRPEDPLSTDIYHRGQCKGQFREPLMNSTNLPSIAQSQSVFPTKDYIMAPPYVRQSLTVLPWRPGTYYQASKVNTSRPICKRVSDPICCCSQIGKIDPVSLPGIFQSSRNALYTRYTPNEWAASNNANYNTSDYLRHGAERLRLNTLRTCKEVDDKTSRTQGDVGKKLGERINDTTFWKNELLIETDAILNEISALTEAKRLVEKALAESENVLNLTRECLYNREKRQSIDLVHDAPEKALIQEVETIRRCQDKFRNMIEKANAQLNLLRAALHELERDSGAKFIANNLDESAFQMRAPSVGVNYHFGVERIDNTVSTPETWCMFTNNNIKRSQAERAASKHLRNEIDTTLLNCCNDMWHQWNQTNQNLTDRIQETLLARNKLQAHLAKVLQEIFDMNKNIEYLKKCIQDKQNPLKVAQSRLNTRLRRPDVEACRDHAQIRLVEEVEEIYDSLEILKKKLNNAEDALQDLLRMKSTLEEDLAIKNNTLFIDREKCLGMRTTFPMSPIAASHIRTASNIIMNG</sequence>
<dbReference type="GO" id="GO:0005634">
    <property type="term" value="C:nucleus"/>
    <property type="evidence" value="ECO:0007669"/>
    <property type="project" value="TreeGrafter"/>
</dbReference>
<dbReference type="InterPro" id="IPR000435">
    <property type="entry name" value="Tektins"/>
</dbReference>
<evidence type="ECO:0000256" key="3">
    <source>
        <dbReference type="RuleBase" id="RU367040"/>
    </source>
</evidence>
<keyword evidence="3" id="KW-0282">Flagellum</keyword>
<gene>
    <name evidence="5" type="ORF">OCBIM_22001317mg</name>
</gene>